<gene>
    <name evidence="1" type="ORF">S01H4_44402</name>
</gene>
<protein>
    <submittedName>
        <fullName evidence="1">Uncharacterized protein</fullName>
    </submittedName>
</protein>
<reference evidence="1" key="1">
    <citation type="journal article" date="2014" name="Front. Microbiol.">
        <title>High frequency of phylogenetically diverse reductive dehalogenase-homologous genes in deep subseafloor sedimentary metagenomes.</title>
        <authorList>
            <person name="Kawai M."/>
            <person name="Futagami T."/>
            <person name="Toyoda A."/>
            <person name="Takaki Y."/>
            <person name="Nishi S."/>
            <person name="Hori S."/>
            <person name="Arai W."/>
            <person name="Tsubouchi T."/>
            <person name="Morono Y."/>
            <person name="Uchiyama I."/>
            <person name="Ito T."/>
            <person name="Fujiyama A."/>
            <person name="Inagaki F."/>
            <person name="Takami H."/>
        </authorList>
    </citation>
    <scope>NUCLEOTIDE SEQUENCE</scope>
    <source>
        <strain evidence="1">Expedition CK06-06</strain>
    </source>
</reference>
<sequence length="56" mass="6390">LHKYKPGCPRQRGIKGNVYPRELKNYQPETARQQEPAQPVCVVDSVTVEVGPRSRE</sequence>
<accession>X1B855</accession>
<organism evidence="1">
    <name type="scientific">marine sediment metagenome</name>
    <dbReference type="NCBI Taxonomy" id="412755"/>
    <lineage>
        <taxon>unclassified sequences</taxon>
        <taxon>metagenomes</taxon>
        <taxon>ecological metagenomes</taxon>
    </lineage>
</organism>
<name>X1B855_9ZZZZ</name>
<feature type="non-terminal residue" evidence="1">
    <location>
        <position position="1"/>
    </location>
</feature>
<proteinExistence type="predicted"/>
<comment type="caution">
    <text evidence="1">The sequence shown here is derived from an EMBL/GenBank/DDBJ whole genome shotgun (WGS) entry which is preliminary data.</text>
</comment>
<dbReference type="AlphaFoldDB" id="X1B855"/>
<dbReference type="EMBL" id="BART01024617">
    <property type="protein sequence ID" value="GAG91300.1"/>
    <property type="molecule type" value="Genomic_DNA"/>
</dbReference>
<evidence type="ECO:0000313" key="1">
    <source>
        <dbReference type="EMBL" id="GAG91300.1"/>
    </source>
</evidence>